<dbReference type="AlphaFoldDB" id="A0A6C0KDD0"/>
<evidence type="ECO:0000256" key="9">
    <source>
        <dbReference type="SAM" id="Phobius"/>
    </source>
</evidence>
<dbReference type="PROSITE" id="PS50920">
    <property type="entry name" value="SOLCAR"/>
    <property type="match status" value="1"/>
</dbReference>
<keyword evidence="6 9" id="KW-1133">Transmembrane helix</keyword>
<evidence type="ECO:0008006" key="11">
    <source>
        <dbReference type="Google" id="ProtNLM"/>
    </source>
</evidence>
<evidence type="ECO:0000256" key="5">
    <source>
        <dbReference type="ARBA" id="ARBA00022737"/>
    </source>
</evidence>
<keyword evidence="3" id="KW-0813">Transport</keyword>
<feature type="transmembrane region" description="Helical" evidence="9">
    <location>
        <begin position="74"/>
        <end position="92"/>
    </location>
</feature>
<evidence type="ECO:0000256" key="1">
    <source>
        <dbReference type="ARBA" id="ARBA00004225"/>
    </source>
</evidence>
<evidence type="ECO:0000313" key="10">
    <source>
        <dbReference type="EMBL" id="QHU15116.1"/>
    </source>
</evidence>
<dbReference type="Pfam" id="PF00153">
    <property type="entry name" value="Mito_carr"/>
    <property type="match status" value="1"/>
</dbReference>
<sequence length="214" mass="24434">MKDIIASTCVGVGQIAIGHPFDTTLVLIQNKKKWIGLPISHYYKGWRFPLTNSLVNNITVFPINDRLQKYTRSYFISGFISGCIAFPTVYGFNHYKIHKQTNQKTSIQNLLKGRGLFSTFLRETTAMSLYFGSYHWAREKGYNTFLSGGFSGLANWTFSYPIDVIMSRQIAQNISISQAFRQGALWRGYPICAFRAVLVNSINFSIYEFVMKSL</sequence>
<protein>
    <recommendedName>
        <fullName evidence="11">Mitochondrial carrier protein</fullName>
    </recommendedName>
</protein>
<keyword evidence="5" id="KW-0677">Repeat</keyword>
<keyword evidence="4 9" id="KW-0812">Transmembrane</keyword>
<organism evidence="10">
    <name type="scientific">viral metagenome</name>
    <dbReference type="NCBI Taxonomy" id="1070528"/>
    <lineage>
        <taxon>unclassified sequences</taxon>
        <taxon>metagenomes</taxon>
        <taxon>organismal metagenomes</taxon>
    </lineage>
</organism>
<dbReference type="GO" id="GO:0031966">
    <property type="term" value="C:mitochondrial membrane"/>
    <property type="evidence" value="ECO:0007669"/>
    <property type="project" value="UniProtKB-SubCell"/>
</dbReference>
<dbReference type="PANTHER" id="PTHR45624:SF10">
    <property type="entry name" value="SLC (SOLUTE CARRIER) HOMOLOG"/>
    <property type="match status" value="1"/>
</dbReference>
<evidence type="ECO:0000256" key="4">
    <source>
        <dbReference type="ARBA" id="ARBA00022692"/>
    </source>
</evidence>
<dbReference type="GO" id="GO:0022857">
    <property type="term" value="F:transmembrane transporter activity"/>
    <property type="evidence" value="ECO:0007669"/>
    <property type="project" value="TreeGrafter"/>
</dbReference>
<dbReference type="InterPro" id="IPR023395">
    <property type="entry name" value="MCP_dom_sf"/>
</dbReference>
<dbReference type="SUPFAM" id="SSF103506">
    <property type="entry name" value="Mitochondrial carrier"/>
    <property type="match status" value="1"/>
</dbReference>
<evidence type="ECO:0000256" key="3">
    <source>
        <dbReference type="ARBA" id="ARBA00022448"/>
    </source>
</evidence>
<dbReference type="Gene3D" id="1.50.40.10">
    <property type="entry name" value="Mitochondrial carrier domain"/>
    <property type="match status" value="1"/>
</dbReference>
<evidence type="ECO:0000256" key="2">
    <source>
        <dbReference type="ARBA" id="ARBA00006375"/>
    </source>
</evidence>
<keyword evidence="8 9" id="KW-0472">Membrane</keyword>
<dbReference type="EMBL" id="MN740849">
    <property type="protein sequence ID" value="QHU15116.1"/>
    <property type="molecule type" value="Genomic_DNA"/>
</dbReference>
<dbReference type="InterPro" id="IPR018108">
    <property type="entry name" value="MCP_transmembrane"/>
</dbReference>
<keyword evidence="7" id="KW-0496">Mitochondrion</keyword>
<name>A0A6C0KDD0_9ZZZZ</name>
<comment type="similarity">
    <text evidence="2">Belongs to the mitochondrial carrier (TC 2.A.29) family.</text>
</comment>
<evidence type="ECO:0000256" key="6">
    <source>
        <dbReference type="ARBA" id="ARBA00022989"/>
    </source>
</evidence>
<evidence type="ECO:0000256" key="7">
    <source>
        <dbReference type="ARBA" id="ARBA00023128"/>
    </source>
</evidence>
<proteinExistence type="inferred from homology"/>
<accession>A0A6C0KDD0</accession>
<comment type="subcellular location">
    <subcellularLocation>
        <location evidence="1">Mitochondrion membrane</location>
        <topology evidence="1">Multi-pass membrane protein</topology>
    </subcellularLocation>
</comment>
<evidence type="ECO:0000256" key="8">
    <source>
        <dbReference type="ARBA" id="ARBA00023136"/>
    </source>
</evidence>
<dbReference type="InterPro" id="IPR050567">
    <property type="entry name" value="Mitochondrial_Carrier"/>
</dbReference>
<dbReference type="PANTHER" id="PTHR45624">
    <property type="entry name" value="MITOCHONDRIAL BASIC AMINO ACIDS TRANSPORTER-RELATED"/>
    <property type="match status" value="1"/>
</dbReference>
<reference evidence="10" key="1">
    <citation type="journal article" date="2020" name="Nature">
        <title>Giant virus diversity and host interactions through global metagenomics.</title>
        <authorList>
            <person name="Schulz F."/>
            <person name="Roux S."/>
            <person name="Paez-Espino D."/>
            <person name="Jungbluth S."/>
            <person name="Walsh D.A."/>
            <person name="Denef V.J."/>
            <person name="McMahon K.D."/>
            <person name="Konstantinidis K.T."/>
            <person name="Eloe-Fadrosh E.A."/>
            <person name="Kyrpides N.C."/>
            <person name="Woyke T."/>
        </authorList>
    </citation>
    <scope>NUCLEOTIDE SEQUENCE</scope>
    <source>
        <strain evidence="10">GVMAG-S-1102244-55</strain>
    </source>
</reference>